<reference evidence="1 2" key="1">
    <citation type="journal article" date="2016" name="Nat. Commun.">
        <title>Thousands of microbial genomes shed light on interconnected biogeochemical processes in an aquifer system.</title>
        <authorList>
            <person name="Anantharaman K."/>
            <person name="Brown C.T."/>
            <person name="Hug L.A."/>
            <person name="Sharon I."/>
            <person name="Castelle C.J."/>
            <person name="Probst A.J."/>
            <person name="Thomas B.C."/>
            <person name="Singh A."/>
            <person name="Wilkins M.J."/>
            <person name="Karaoz U."/>
            <person name="Brodie E.L."/>
            <person name="Williams K.H."/>
            <person name="Hubbard S.S."/>
            <person name="Banfield J.F."/>
        </authorList>
    </citation>
    <scope>NUCLEOTIDE SEQUENCE [LARGE SCALE GENOMIC DNA]</scope>
</reference>
<dbReference type="EMBL" id="MGEA01000024">
    <property type="protein sequence ID" value="OGL74475.1"/>
    <property type="molecule type" value="Genomic_DNA"/>
</dbReference>
<gene>
    <name evidence="1" type="ORF">A3C96_04000</name>
</gene>
<dbReference type="AlphaFoldDB" id="A0A1F7U884"/>
<proteinExistence type="predicted"/>
<sequence>MDQEQIKHYPFLSFFFDGYPASWPPPKSWSLPLLPLLEALQRSRCPAITDYDFIEGPIPRPHQP</sequence>
<accession>A0A1F7U884</accession>
<dbReference type="Proteomes" id="UP000177088">
    <property type="component" value="Unassembled WGS sequence"/>
</dbReference>
<name>A0A1F7U884_9BACT</name>
<evidence type="ECO:0000313" key="2">
    <source>
        <dbReference type="Proteomes" id="UP000177088"/>
    </source>
</evidence>
<evidence type="ECO:0000313" key="1">
    <source>
        <dbReference type="EMBL" id="OGL74475.1"/>
    </source>
</evidence>
<organism evidence="1 2">
    <name type="scientific">Candidatus Uhrbacteria bacterium RIFCSPHIGHO2_02_FULL_60_10</name>
    <dbReference type="NCBI Taxonomy" id="1802392"/>
    <lineage>
        <taxon>Bacteria</taxon>
        <taxon>Candidatus Uhriibacteriota</taxon>
    </lineage>
</organism>
<protein>
    <submittedName>
        <fullName evidence="1">Uncharacterized protein</fullName>
    </submittedName>
</protein>
<comment type="caution">
    <text evidence="1">The sequence shown here is derived from an EMBL/GenBank/DDBJ whole genome shotgun (WGS) entry which is preliminary data.</text>
</comment>